<evidence type="ECO:0000256" key="7">
    <source>
        <dbReference type="ARBA" id="ARBA00029745"/>
    </source>
</evidence>
<gene>
    <name evidence="12" type="primary">moaE</name>
    <name evidence="12" type="ORF">LPC04_10015</name>
</gene>
<name>A0A9X2BZ74_9BURK</name>
<dbReference type="AlphaFoldDB" id="A0A9X2BZ74"/>
<evidence type="ECO:0000256" key="1">
    <source>
        <dbReference type="ARBA" id="ARBA00005046"/>
    </source>
</evidence>
<evidence type="ECO:0000256" key="9">
    <source>
        <dbReference type="ARBA" id="ARBA00030781"/>
    </source>
</evidence>
<dbReference type="SUPFAM" id="SSF54690">
    <property type="entry name" value="Molybdopterin synthase subunit MoaE"/>
    <property type="match status" value="1"/>
</dbReference>
<dbReference type="Gene3D" id="3.90.1170.40">
    <property type="entry name" value="Molybdopterin biosynthesis MoaE subunit"/>
    <property type="match status" value="1"/>
</dbReference>
<evidence type="ECO:0000256" key="11">
    <source>
        <dbReference type="ARBA" id="ARBA00049878"/>
    </source>
</evidence>
<evidence type="ECO:0000256" key="6">
    <source>
        <dbReference type="ARBA" id="ARBA00026066"/>
    </source>
</evidence>
<comment type="similarity">
    <text evidence="2">Belongs to the MoaE family.</text>
</comment>
<dbReference type="GO" id="GO:0006777">
    <property type="term" value="P:Mo-molybdopterin cofactor biosynthetic process"/>
    <property type="evidence" value="ECO:0007669"/>
    <property type="project" value="UniProtKB-KW"/>
</dbReference>
<dbReference type="Pfam" id="PF02391">
    <property type="entry name" value="MoaE"/>
    <property type="match status" value="1"/>
</dbReference>
<dbReference type="EMBL" id="JAJLJH010000002">
    <property type="protein sequence ID" value="MCK9686042.1"/>
    <property type="molecule type" value="Genomic_DNA"/>
</dbReference>
<keyword evidence="12" id="KW-0808">Transferase</keyword>
<dbReference type="GO" id="GO:0030366">
    <property type="term" value="F:molybdopterin synthase activity"/>
    <property type="evidence" value="ECO:0007669"/>
    <property type="project" value="UniProtKB-EC"/>
</dbReference>
<evidence type="ECO:0000256" key="3">
    <source>
        <dbReference type="ARBA" id="ARBA00011950"/>
    </source>
</evidence>
<reference evidence="12" key="1">
    <citation type="submission" date="2021-11" db="EMBL/GenBank/DDBJ databases">
        <title>BS-T2-15 a new species belonging to the Comamonadaceae family isolated from the soil of a French oak forest.</title>
        <authorList>
            <person name="Mieszkin S."/>
            <person name="Alain K."/>
        </authorList>
    </citation>
    <scope>NUCLEOTIDE SEQUENCE</scope>
    <source>
        <strain evidence="12">BS-T2-15</strain>
    </source>
</reference>
<organism evidence="12 13">
    <name type="scientific">Scleromatobacter humisilvae</name>
    <dbReference type="NCBI Taxonomy" id="2897159"/>
    <lineage>
        <taxon>Bacteria</taxon>
        <taxon>Pseudomonadati</taxon>
        <taxon>Pseudomonadota</taxon>
        <taxon>Betaproteobacteria</taxon>
        <taxon>Burkholderiales</taxon>
        <taxon>Sphaerotilaceae</taxon>
        <taxon>Scleromatobacter</taxon>
    </lineage>
</organism>
<dbReference type="Proteomes" id="UP001139353">
    <property type="component" value="Unassembled WGS sequence"/>
</dbReference>
<evidence type="ECO:0000256" key="8">
    <source>
        <dbReference type="ARBA" id="ARBA00030407"/>
    </source>
</evidence>
<evidence type="ECO:0000313" key="13">
    <source>
        <dbReference type="Proteomes" id="UP001139353"/>
    </source>
</evidence>
<comment type="catalytic activity">
    <reaction evidence="11">
        <text>2 [molybdopterin-synthase sulfur-carrier protein]-C-terminal-Gly-aminoethanethioate + cyclic pyranopterin phosphate + H2O = molybdopterin + 2 [molybdopterin-synthase sulfur-carrier protein]-C-terminal Gly-Gly + 2 H(+)</text>
        <dbReference type="Rhea" id="RHEA:26333"/>
        <dbReference type="Rhea" id="RHEA-COMP:12202"/>
        <dbReference type="Rhea" id="RHEA-COMP:19907"/>
        <dbReference type="ChEBI" id="CHEBI:15377"/>
        <dbReference type="ChEBI" id="CHEBI:15378"/>
        <dbReference type="ChEBI" id="CHEBI:58698"/>
        <dbReference type="ChEBI" id="CHEBI:59648"/>
        <dbReference type="ChEBI" id="CHEBI:90778"/>
        <dbReference type="ChEBI" id="CHEBI:232372"/>
        <dbReference type="EC" id="2.8.1.12"/>
    </reaction>
</comment>
<dbReference type="EC" id="2.8.1.12" evidence="3"/>
<dbReference type="InterPro" id="IPR003448">
    <property type="entry name" value="Mopterin_biosynth_MoaE"/>
</dbReference>
<evidence type="ECO:0000256" key="10">
    <source>
        <dbReference type="ARBA" id="ARBA00032474"/>
    </source>
</evidence>
<dbReference type="NCBIfam" id="NF007959">
    <property type="entry name" value="PRK10678.1"/>
    <property type="match status" value="1"/>
</dbReference>
<sequence>MSMASRVRIQEADFDVGAELAALQGDRTDVGAVASFVGCVRGHTTEDDVSALTLEHYPGMTERAIEAMIVEAESRFGVQGALVIHRVGRLLPGERIVLVATMSPHRRDAFQACEFLMDYLKTHAPFWKKETTPEGERWVDARVADDAAAQRWGLASTNAGGGQGGEGGAR</sequence>
<protein>
    <recommendedName>
        <fullName evidence="4">Molybdopterin synthase catalytic subunit</fullName>
        <ecNumber evidence="3">2.8.1.12</ecNumber>
    </recommendedName>
    <alternativeName>
        <fullName evidence="9">MPT synthase subunit 2</fullName>
    </alternativeName>
    <alternativeName>
        <fullName evidence="7">Molybdenum cofactor biosynthesis protein E</fullName>
    </alternativeName>
    <alternativeName>
        <fullName evidence="8">Molybdopterin-converting factor large subunit</fullName>
    </alternativeName>
    <alternativeName>
        <fullName evidence="10">Molybdopterin-converting factor subunit 2</fullName>
    </alternativeName>
</protein>
<dbReference type="PANTHER" id="PTHR23404">
    <property type="entry name" value="MOLYBDOPTERIN SYNTHASE RELATED"/>
    <property type="match status" value="1"/>
</dbReference>
<comment type="pathway">
    <text evidence="1">Cofactor biosynthesis; molybdopterin biosynthesis.</text>
</comment>
<dbReference type="RefSeq" id="WP_275682072.1">
    <property type="nucleotide sequence ID" value="NZ_JAJLJH010000002.1"/>
</dbReference>
<evidence type="ECO:0000256" key="4">
    <source>
        <dbReference type="ARBA" id="ARBA00013858"/>
    </source>
</evidence>
<comment type="subunit">
    <text evidence="6">Heterotetramer of 2 MoaD subunits and 2 MoaE subunits. Also stable as homodimer. The enzyme changes between these two forms during catalysis.</text>
</comment>
<dbReference type="CDD" id="cd00756">
    <property type="entry name" value="MoaE"/>
    <property type="match status" value="1"/>
</dbReference>
<keyword evidence="5" id="KW-0501">Molybdenum cofactor biosynthesis</keyword>
<proteinExistence type="inferred from homology"/>
<accession>A0A9X2BZ74</accession>
<evidence type="ECO:0000313" key="12">
    <source>
        <dbReference type="EMBL" id="MCK9686042.1"/>
    </source>
</evidence>
<evidence type="ECO:0000256" key="2">
    <source>
        <dbReference type="ARBA" id="ARBA00005426"/>
    </source>
</evidence>
<keyword evidence="13" id="KW-1185">Reference proteome</keyword>
<comment type="caution">
    <text evidence="12">The sequence shown here is derived from an EMBL/GenBank/DDBJ whole genome shotgun (WGS) entry which is preliminary data.</text>
</comment>
<dbReference type="InterPro" id="IPR036563">
    <property type="entry name" value="MoaE_sf"/>
</dbReference>
<evidence type="ECO:0000256" key="5">
    <source>
        <dbReference type="ARBA" id="ARBA00023150"/>
    </source>
</evidence>